<organism evidence="1 2">
    <name type="scientific">Gossypium arboreum</name>
    <name type="common">Tree cotton</name>
    <name type="synonym">Gossypium nanking</name>
    <dbReference type="NCBI Taxonomy" id="29729"/>
    <lineage>
        <taxon>Eukaryota</taxon>
        <taxon>Viridiplantae</taxon>
        <taxon>Streptophyta</taxon>
        <taxon>Embryophyta</taxon>
        <taxon>Tracheophyta</taxon>
        <taxon>Spermatophyta</taxon>
        <taxon>Magnoliopsida</taxon>
        <taxon>eudicotyledons</taxon>
        <taxon>Gunneridae</taxon>
        <taxon>Pentapetalae</taxon>
        <taxon>rosids</taxon>
        <taxon>malvids</taxon>
        <taxon>Malvales</taxon>
        <taxon>Malvaceae</taxon>
        <taxon>Malvoideae</taxon>
        <taxon>Gossypium</taxon>
    </lineage>
</organism>
<protein>
    <submittedName>
        <fullName evidence="1">Uncharacterized protein</fullName>
    </submittedName>
</protein>
<name>A0ABR0MM26_GOSAR</name>
<proteinExistence type="predicted"/>
<gene>
    <name evidence="1" type="ORF">PVK06_042914</name>
</gene>
<dbReference type="EMBL" id="JARKNE010000012">
    <property type="protein sequence ID" value="KAK5775047.1"/>
    <property type="molecule type" value="Genomic_DNA"/>
</dbReference>
<dbReference type="Proteomes" id="UP001358586">
    <property type="component" value="Chromosome 12"/>
</dbReference>
<evidence type="ECO:0000313" key="1">
    <source>
        <dbReference type="EMBL" id="KAK5775047.1"/>
    </source>
</evidence>
<accession>A0ABR0MM26</accession>
<reference evidence="1 2" key="1">
    <citation type="submission" date="2023-03" db="EMBL/GenBank/DDBJ databases">
        <title>WGS of Gossypium arboreum.</title>
        <authorList>
            <person name="Yu D."/>
        </authorList>
    </citation>
    <scope>NUCLEOTIDE SEQUENCE [LARGE SCALE GENOMIC DNA]</scope>
    <source>
        <tissue evidence="1">Leaf</tissue>
    </source>
</reference>
<keyword evidence="2" id="KW-1185">Reference proteome</keyword>
<comment type="caution">
    <text evidence="1">The sequence shown here is derived from an EMBL/GenBank/DDBJ whole genome shotgun (WGS) entry which is preliminary data.</text>
</comment>
<evidence type="ECO:0000313" key="2">
    <source>
        <dbReference type="Proteomes" id="UP001358586"/>
    </source>
</evidence>
<sequence>MEALQEIERAARFYFLNLFSAGDRGNYDHLMTGIDRCVSEEDKRKLTTTYTKEEI</sequence>